<dbReference type="SUPFAM" id="SSF49899">
    <property type="entry name" value="Concanavalin A-like lectins/glucanases"/>
    <property type="match status" value="2"/>
</dbReference>
<dbReference type="PANTHER" id="PTHR11346">
    <property type="entry name" value="GALECTIN"/>
    <property type="match status" value="1"/>
</dbReference>
<dbReference type="InterPro" id="IPR013320">
    <property type="entry name" value="ConA-like_dom_sf"/>
</dbReference>
<dbReference type="InterPro" id="IPR001079">
    <property type="entry name" value="Galectin_CRD"/>
</dbReference>
<dbReference type="InterPro" id="IPR044156">
    <property type="entry name" value="Galectin-like"/>
</dbReference>
<dbReference type="CDD" id="cd00070">
    <property type="entry name" value="GLECT"/>
    <property type="match status" value="1"/>
</dbReference>
<dbReference type="OrthoDB" id="5795596at2759"/>
<dbReference type="Proteomes" id="UP000218231">
    <property type="component" value="Unassembled WGS sequence"/>
</dbReference>
<feature type="domain" description="Galectin" evidence="3">
    <location>
        <begin position="1"/>
        <end position="63"/>
    </location>
</feature>
<dbReference type="Gene3D" id="2.60.120.200">
    <property type="match status" value="2"/>
</dbReference>
<evidence type="ECO:0000256" key="1">
    <source>
        <dbReference type="ARBA" id="ARBA00022734"/>
    </source>
</evidence>
<dbReference type="Pfam" id="PF00337">
    <property type="entry name" value="Gal-bind_lectin"/>
    <property type="match status" value="2"/>
</dbReference>
<dbReference type="GO" id="GO:0030246">
    <property type="term" value="F:carbohydrate binding"/>
    <property type="evidence" value="ECO:0007669"/>
    <property type="project" value="UniProtKB-UniRule"/>
</dbReference>
<dbReference type="PANTHER" id="PTHR11346:SF189">
    <property type="entry name" value="GALECTIN"/>
    <property type="match status" value="1"/>
</dbReference>
<name>A0A2A2M1D5_9BILA</name>
<feature type="non-terminal residue" evidence="4">
    <location>
        <position position="1"/>
    </location>
</feature>
<dbReference type="SMART" id="SM00276">
    <property type="entry name" value="GLECT"/>
    <property type="match status" value="1"/>
</dbReference>
<dbReference type="SMART" id="SM00908">
    <property type="entry name" value="Gal-bind_lectin"/>
    <property type="match status" value="1"/>
</dbReference>
<gene>
    <name evidence="4" type="ORF">WR25_26829</name>
</gene>
<keyword evidence="1 2" id="KW-0430">Lectin</keyword>
<protein>
    <recommendedName>
        <fullName evidence="2">Galectin</fullName>
    </recommendedName>
</protein>
<evidence type="ECO:0000313" key="5">
    <source>
        <dbReference type="Proteomes" id="UP000218231"/>
    </source>
</evidence>
<evidence type="ECO:0000256" key="2">
    <source>
        <dbReference type="RuleBase" id="RU102079"/>
    </source>
</evidence>
<evidence type="ECO:0000313" key="4">
    <source>
        <dbReference type="EMBL" id="PAV92294.1"/>
    </source>
</evidence>
<keyword evidence="5" id="KW-1185">Reference proteome</keyword>
<organism evidence="4 5">
    <name type="scientific">Diploscapter pachys</name>
    <dbReference type="NCBI Taxonomy" id="2018661"/>
    <lineage>
        <taxon>Eukaryota</taxon>
        <taxon>Metazoa</taxon>
        <taxon>Ecdysozoa</taxon>
        <taxon>Nematoda</taxon>
        <taxon>Chromadorea</taxon>
        <taxon>Rhabditida</taxon>
        <taxon>Rhabditina</taxon>
        <taxon>Rhabditomorpha</taxon>
        <taxon>Rhabditoidea</taxon>
        <taxon>Rhabditidae</taxon>
        <taxon>Diploscapter</taxon>
    </lineage>
</organism>
<proteinExistence type="predicted"/>
<dbReference type="STRING" id="2018661.A0A2A2M1D5"/>
<evidence type="ECO:0000259" key="3">
    <source>
        <dbReference type="PROSITE" id="PS51304"/>
    </source>
</evidence>
<reference evidence="4 5" key="1">
    <citation type="journal article" date="2017" name="Curr. Biol.">
        <title>Genome architecture and evolution of a unichromosomal asexual nematode.</title>
        <authorList>
            <person name="Fradin H."/>
            <person name="Zegar C."/>
            <person name="Gutwein M."/>
            <person name="Lucas J."/>
            <person name="Kovtun M."/>
            <person name="Corcoran D."/>
            <person name="Baugh L.R."/>
            <person name="Kiontke K."/>
            <person name="Gunsalus K."/>
            <person name="Fitch D.H."/>
            <person name="Piano F."/>
        </authorList>
    </citation>
    <scope>NUCLEOTIDE SEQUENCE [LARGE SCALE GENOMIC DNA]</scope>
    <source>
        <strain evidence="4">PF1309</strain>
    </source>
</reference>
<dbReference type="PROSITE" id="PS51304">
    <property type="entry name" value="GALECTIN"/>
    <property type="match status" value="2"/>
</dbReference>
<comment type="caution">
    <text evidence="4">The sequence shown here is derived from an EMBL/GenBank/DDBJ whole genome shotgun (WGS) entry which is preliminary data.</text>
</comment>
<feature type="domain" description="Galectin" evidence="3">
    <location>
        <begin position="71"/>
        <end position="201"/>
    </location>
</feature>
<dbReference type="EMBL" id="LIAE01006247">
    <property type="protein sequence ID" value="PAV92294.1"/>
    <property type="molecule type" value="Genomic_DNA"/>
</dbReference>
<dbReference type="AlphaFoldDB" id="A0A2A2M1D5"/>
<accession>A0A2A2M1D5</accession>
<sequence>EGKLKHNWKVGDEFDVRIRCHDDRFEVFVEQKLVSVFTHYVPMTKITHIYINGEIRLYNISWEGKYYQMPYAAEIPNNFYVGRKLYISGKINKKCKQFTIDLITEKGDDVAMRFNPFFKEKKTRRNSRIQDMWGREEKTQEAPFPFQKGKAFNLLIYSEESKIMVFVDDVYYVSFDHRTPSNLINRLKIDGDIELFGVHLK</sequence>